<protein>
    <submittedName>
        <fullName evidence="1">Uncharacterized protein</fullName>
    </submittedName>
</protein>
<dbReference type="AlphaFoldDB" id="A0A366GJK7"/>
<gene>
    <name evidence="1" type="ORF">DET50_11680</name>
</gene>
<accession>A0A366GJK7</accession>
<proteinExistence type="predicted"/>
<sequence length="56" mass="6417">MPETIQCLFVGYPVSYFYLDIRKAHTDFIMGAFPDCCSNQAAWPLVSIEKGHTFAW</sequence>
<name>A0A366GJK7_9GAMM</name>
<evidence type="ECO:0000313" key="1">
    <source>
        <dbReference type="EMBL" id="RBP27022.1"/>
    </source>
</evidence>
<reference evidence="1 2" key="1">
    <citation type="submission" date="2018-06" db="EMBL/GenBank/DDBJ databases">
        <title>Freshwater and sediment microbial communities from various areas in North America, analyzing microbe dynamics in response to fracking.</title>
        <authorList>
            <person name="Lamendella R."/>
        </authorList>
    </citation>
    <scope>NUCLEOTIDE SEQUENCE [LARGE SCALE GENOMIC DNA]</scope>
    <source>
        <strain evidence="1 2">114J</strain>
    </source>
</reference>
<organism evidence="1 2">
    <name type="scientific">Marinobacter pelagius</name>
    <dbReference type="NCBI Taxonomy" id="379482"/>
    <lineage>
        <taxon>Bacteria</taxon>
        <taxon>Pseudomonadati</taxon>
        <taxon>Pseudomonadota</taxon>
        <taxon>Gammaproteobacteria</taxon>
        <taxon>Pseudomonadales</taxon>
        <taxon>Marinobacteraceae</taxon>
        <taxon>Marinobacter</taxon>
    </lineage>
</organism>
<dbReference type="EMBL" id="QNRO01000016">
    <property type="protein sequence ID" value="RBP27022.1"/>
    <property type="molecule type" value="Genomic_DNA"/>
</dbReference>
<evidence type="ECO:0000313" key="2">
    <source>
        <dbReference type="Proteomes" id="UP000252995"/>
    </source>
</evidence>
<dbReference type="Proteomes" id="UP000252995">
    <property type="component" value="Unassembled WGS sequence"/>
</dbReference>
<comment type="caution">
    <text evidence="1">The sequence shown here is derived from an EMBL/GenBank/DDBJ whole genome shotgun (WGS) entry which is preliminary data.</text>
</comment>